<dbReference type="GO" id="GO:0016757">
    <property type="term" value="F:glycosyltransferase activity"/>
    <property type="evidence" value="ECO:0007669"/>
    <property type="project" value="TreeGrafter"/>
</dbReference>
<dbReference type="CDD" id="cd03808">
    <property type="entry name" value="GT4_CapM-like"/>
    <property type="match status" value="1"/>
</dbReference>
<accession>A0A069PGA8</accession>
<keyword evidence="2" id="KW-0808">Transferase</keyword>
<dbReference type="PANTHER" id="PTHR12526:SF638">
    <property type="entry name" value="SPORE COAT PROTEIN SA"/>
    <property type="match status" value="1"/>
</dbReference>
<dbReference type="Pfam" id="PF13477">
    <property type="entry name" value="Glyco_trans_4_2"/>
    <property type="match status" value="1"/>
</dbReference>
<comment type="caution">
    <text evidence="2">The sequence shown here is derived from an EMBL/GenBank/DDBJ whole genome shotgun (WGS) entry which is preliminary data.</text>
</comment>
<evidence type="ECO:0000313" key="3">
    <source>
        <dbReference type="Proteomes" id="UP000027466"/>
    </source>
</evidence>
<dbReference type="Gene3D" id="3.40.50.2000">
    <property type="entry name" value="Glycogen Phosphorylase B"/>
    <property type="match status" value="2"/>
</dbReference>
<gene>
    <name evidence="2" type="ORF">BG61_30405</name>
</gene>
<dbReference type="Pfam" id="PF13692">
    <property type="entry name" value="Glyco_trans_1_4"/>
    <property type="match status" value="1"/>
</dbReference>
<proteinExistence type="predicted"/>
<dbReference type="RefSeq" id="WP_035928323.1">
    <property type="nucleotide sequence ID" value="NZ_CADFFX010000036.1"/>
</dbReference>
<protein>
    <submittedName>
        <fullName evidence="2">Glycosyl transferase family 1</fullName>
    </submittedName>
</protein>
<dbReference type="InterPro" id="IPR028098">
    <property type="entry name" value="Glyco_trans_4-like_N"/>
</dbReference>
<sequence length="383" mass="42621">MKSPKVVLFANTDWYLYNFRLSLACKLREYGFEVILLSPDGEYGPRLRELGFRWLAVPMNRRSLNPLRELSLIMWLTRFFDRESPQIVHGFTIKCAVYGSLAGRFSRVPVRIGAVAGMGYVFTSRDMKARMLKPLVRRMMRAALSGQGSALILQNPDDVELFESADIVDRQSIRLIRGSGVDLARFTVRAVEHVGAPEPLCVLLAARLLWDKGIAEYVDAARMLKRESRNVRFLLAGLPDAGNPAAVRRELVEGWVGEGLVEWLGHVGDMPQLLSEVDVMVLPSYREGLPKALIEAAACGIALITTDAPGCREVVSRTGVDGISIPVRDSEALAGAIRLLDDDRALARKLGLAARDKALKQFDERIVIDKTLAVYRELMPTFP</sequence>
<dbReference type="PANTHER" id="PTHR12526">
    <property type="entry name" value="GLYCOSYLTRANSFERASE"/>
    <property type="match status" value="1"/>
</dbReference>
<evidence type="ECO:0000259" key="1">
    <source>
        <dbReference type="Pfam" id="PF13477"/>
    </source>
</evidence>
<dbReference type="AlphaFoldDB" id="A0A069PGA8"/>
<dbReference type="STRING" id="60547.GCA_000751215_01598"/>
<dbReference type="SUPFAM" id="SSF53756">
    <property type="entry name" value="UDP-Glycosyltransferase/glycogen phosphorylase"/>
    <property type="match status" value="1"/>
</dbReference>
<organism evidence="2 3">
    <name type="scientific">Caballeronia glathei</name>
    <dbReference type="NCBI Taxonomy" id="60547"/>
    <lineage>
        <taxon>Bacteria</taxon>
        <taxon>Pseudomonadati</taxon>
        <taxon>Pseudomonadota</taxon>
        <taxon>Betaproteobacteria</taxon>
        <taxon>Burkholderiales</taxon>
        <taxon>Burkholderiaceae</taxon>
        <taxon>Caballeronia</taxon>
    </lineage>
</organism>
<keyword evidence="3" id="KW-1185">Reference proteome</keyword>
<evidence type="ECO:0000313" key="2">
    <source>
        <dbReference type="EMBL" id="KDR39703.1"/>
    </source>
</evidence>
<feature type="domain" description="Glycosyltransferase subfamily 4-like N-terminal" evidence="1">
    <location>
        <begin position="5"/>
        <end position="143"/>
    </location>
</feature>
<dbReference type="Proteomes" id="UP000027466">
    <property type="component" value="Unassembled WGS sequence"/>
</dbReference>
<dbReference type="EMBL" id="JFHC01000053">
    <property type="protein sequence ID" value="KDR39703.1"/>
    <property type="molecule type" value="Genomic_DNA"/>
</dbReference>
<name>A0A069PGA8_9BURK</name>
<reference evidence="2 3" key="1">
    <citation type="submission" date="2014-03" db="EMBL/GenBank/DDBJ databases">
        <title>Draft Genome Sequences of Four Burkholderia Strains.</title>
        <authorList>
            <person name="Liu X.Y."/>
            <person name="Li C.X."/>
            <person name="Xu J.H."/>
        </authorList>
    </citation>
    <scope>NUCLEOTIDE SEQUENCE [LARGE SCALE GENOMIC DNA]</scope>
    <source>
        <strain evidence="2 3">DSM 50014</strain>
    </source>
</reference>